<comment type="cofactor">
    <cofactor evidence="1 7">
        <name>pyridoxal 5'-phosphate</name>
        <dbReference type="ChEBI" id="CHEBI:597326"/>
    </cofactor>
</comment>
<dbReference type="Pfam" id="PF00266">
    <property type="entry name" value="Aminotran_5"/>
    <property type="match status" value="1"/>
</dbReference>
<dbReference type="PANTHER" id="PTHR11601">
    <property type="entry name" value="CYSTEINE DESULFURYLASE FAMILY MEMBER"/>
    <property type="match status" value="1"/>
</dbReference>
<dbReference type="PIRSF" id="PIRSF005572">
    <property type="entry name" value="NifS"/>
    <property type="match status" value="1"/>
</dbReference>
<comment type="similarity">
    <text evidence="2">Belongs to the class-V pyridoxal-phosphate-dependent aminotransferase family. NifS/IscS subfamily.</text>
</comment>
<dbReference type="GO" id="GO:0003824">
    <property type="term" value="F:catalytic activity"/>
    <property type="evidence" value="ECO:0007669"/>
    <property type="project" value="UniProtKB-ARBA"/>
</dbReference>
<evidence type="ECO:0000256" key="5">
    <source>
        <dbReference type="ARBA" id="ARBA00023004"/>
    </source>
</evidence>
<feature type="domain" description="Aminotransferase class V" evidence="8">
    <location>
        <begin position="2"/>
        <end position="366"/>
    </location>
</feature>
<dbReference type="SUPFAM" id="SSF53383">
    <property type="entry name" value="PLP-dependent transferases"/>
    <property type="match status" value="1"/>
</dbReference>
<organism evidence="9 10">
    <name type="scientific">Melissococcus plutonius</name>
    <dbReference type="NCBI Taxonomy" id="33970"/>
    <lineage>
        <taxon>Bacteria</taxon>
        <taxon>Bacillati</taxon>
        <taxon>Bacillota</taxon>
        <taxon>Bacilli</taxon>
        <taxon>Lactobacillales</taxon>
        <taxon>Enterococcaceae</taxon>
        <taxon>Melissococcus</taxon>
    </lineage>
</organism>
<reference evidence="9 10" key="1">
    <citation type="submission" date="2018-01" db="EMBL/GenBank/DDBJ databases">
        <title>Whole genome sequence of Melissococcus plutonius DAT561.</title>
        <authorList>
            <person name="Okumura K."/>
            <person name="Takamatsu D."/>
            <person name="Okura M."/>
        </authorList>
    </citation>
    <scope>NUCLEOTIDE SEQUENCE [LARGE SCALE GENOMIC DNA]</scope>
    <source>
        <strain evidence="9 10">DAT561</strain>
    </source>
</reference>
<dbReference type="RefSeq" id="WP_014372915.1">
    <property type="nucleotide sequence ID" value="NZ_AP018492.1"/>
</dbReference>
<proteinExistence type="inferred from homology"/>
<dbReference type="InterPro" id="IPR015424">
    <property type="entry name" value="PyrdxlP-dep_Trfase"/>
</dbReference>
<keyword evidence="4" id="KW-0663">Pyridoxal phosphate</keyword>
<dbReference type="PROSITE" id="PS00595">
    <property type="entry name" value="AA_TRANSFER_CLASS_5"/>
    <property type="match status" value="1"/>
</dbReference>
<evidence type="ECO:0000256" key="2">
    <source>
        <dbReference type="ARBA" id="ARBA00006490"/>
    </source>
</evidence>
<accession>A0A2Z5Y0M7</accession>
<dbReference type="Proteomes" id="UP000269226">
    <property type="component" value="Chromosome"/>
</dbReference>
<evidence type="ECO:0000256" key="3">
    <source>
        <dbReference type="ARBA" id="ARBA00022723"/>
    </source>
</evidence>
<evidence type="ECO:0000313" key="9">
    <source>
        <dbReference type="EMBL" id="BBC60328.1"/>
    </source>
</evidence>
<keyword evidence="3" id="KW-0479">Metal-binding</keyword>
<dbReference type="InterPro" id="IPR020578">
    <property type="entry name" value="Aminotrans_V_PyrdxlP_BS"/>
</dbReference>
<evidence type="ECO:0000256" key="1">
    <source>
        <dbReference type="ARBA" id="ARBA00001933"/>
    </source>
</evidence>
<dbReference type="AlphaFoldDB" id="A0A2Z5Y0M7"/>
<evidence type="ECO:0000256" key="4">
    <source>
        <dbReference type="ARBA" id="ARBA00022898"/>
    </source>
</evidence>
<name>A0A2Z5Y0M7_9ENTE</name>
<dbReference type="InterPro" id="IPR015421">
    <property type="entry name" value="PyrdxlP-dep_Trfase_major"/>
</dbReference>
<evidence type="ECO:0000256" key="6">
    <source>
        <dbReference type="ARBA" id="ARBA00023014"/>
    </source>
</evidence>
<dbReference type="InterPro" id="IPR000192">
    <property type="entry name" value="Aminotrans_V_dom"/>
</dbReference>
<dbReference type="EMBL" id="AP018492">
    <property type="protein sequence ID" value="BBC60328.1"/>
    <property type="molecule type" value="Genomic_DNA"/>
</dbReference>
<dbReference type="Gene3D" id="3.40.640.10">
    <property type="entry name" value="Type I PLP-dependent aspartate aminotransferase-like (Major domain)"/>
    <property type="match status" value="1"/>
</dbReference>
<gene>
    <name evidence="9" type="ORF">DAT561_0160</name>
</gene>
<dbReference type="Gene3D" id="1.10.260.50">
    <property type="match status" value="1"/>
</dbReference>
<dbReference type="PANTHER" id="PTHR11601:SF50">
    <property type="entry name" value="CYSTEINE DESULFURASE ISCS 2-RELATED"/>
    <property type="match status" value="1"/>
</dbReference>
<dbReference type="InterPro" id="IPR015422">
    <property type="entry name" value="PyrdxlP-dep_Trfase_small"/>
</dbReference>
<dbReference type="Gene3D" id="3.90.1150.10">
    <property type="entry name" value="Aspartate Aminotransferase, domain 1"/>
    <property type="match status" value="1"/>
</dbReference>
<dbReference type="GO" id="GO:0051536">
    <property type="term" value="F:iron-sulfur cluster binding"/>
    <property type="evidence" value="ECO:0007669"/>
    <property type="project" value="UniProtKB-KW"/>
</dbReference>
<dbReference type="GO" id="GO:0046872">
    <property type="term" value="F:metal ion binding"/>
    <property type="evidence" value="ECO:0007669"/>
    <property type="project" value="UniProtKB-KW"/>
</dbReference>
<evidence type="ECO:0000256" key="7">
    <source>
        <dbReference type="RuleBase" id="RU004504"/>
    </source>
</evidence>
<dbReference type="InterPro" id="IPR016454">
    <property type="entry name" value="Cysteine_dSase"/>
</dbReference>
<keyword evidence="6" id="KW-0411">Iron-sulfur</keyword>
<protein>
    <submittedName>
        <fullName evidence="9">Putative cysteine desulfurase, associated with tRNA 4-thiouridine synthase</fullName>
    </submittedName>
</protein>
<evidence type="ECO:0000313" key="10">
    <source>
        <dbReference type="Proteomes" id="UP000269226"/>
    </source>
</evidence>
<keyword evidence="5" id="KW-0408">Iron</keyword>
<sequence length="382" mass="42698">MIYFDNSATTSIYPEVLDTYIKTSKQIMGNPSSLHSLGSQANRLLEQSRKQISELLSVQSQEIYFTSGGTEGNNWVLKGTAIEKQVFGKHIIISAIEHPAIAETAHQLKQLGFEISYAPVDKNGRVIVEQLAELIRKDTILVSIMAVNNEVGSIQPIQEISELLNDFPTVHFHVDAVQAIGKLPKELWLTPRVDFATISAHKFHGPRGIGFIYWKNGRKLAPLLNGGGQEKNQRSGTENLPAIVAMAKALRLYMTKIERQPNHMITLKNYFVDALEEYNKVTIFSQKGNLFIPNILCFALKGVRGEAFVHALEEKQIYVSTTSACSSKKKIISSTLSAMKVPNDLATSAIRVSLDEDNTMAEIEQFMIIFHQLYKKFSKINS</sequence>
<dbReference type="GeneID" id="57042727"/>
<evidence type="ECO:0000259" key="8">
    <source>
        <dbReference type="Pfam" id="PF00266"/>
    </source>
</evidence>